<dbReference type="AlphaFoldDB" id="A0A1V6YUP1"/>
<dbReference type="SUPFAM" id="SSF50978">
    <property type="entry name" value="WD40 repeat-like"/>
    <property type="match status" value="1"/>
</dbReference>
<dbReference type="Proteomes" id="UP000191691">
    <property type="component" value="Unassembled WGS sequence"/>
</dbReference>
<evidence type="ECO:0000313" key="2">
    <source>
        <dbReference type="Proteomes" id="UP000191691"/>
    </source>
</evidence>
<dbReference type="InterPro" id="IPR036322">
    <property type="entry name" value="WD40_repeat_dom_sf"/>
</dbReference>
<protein>
    <submittedName>
        <fullName evidence="1">Uncharacterized protein</fullName>
    </submittedName>
</protein>
<evidence type="ECO:0000313" key="1">
    <source>
        <dbReference type="EMBL" id="OQE91170.1"/>
    </source>
</evidence>
<reference evidence="2" key="1">
    <citation type="journal article" date="2017" name="Nat. Microbiol.">
        <title>Global analysis of biosynthetic gene clusters reveals vast potential of secondary metabolite production in Penicillium species.</title>
        <authorList>
            <person name="Nielsen J.C."/>
            <person name="Grijseels S."/>
            <person name="Prigent S."/>
            <person name="Ji B."/>
            <person name="Dainat J."/>
            <person name="Nielsen K.F."/>
            <person name="Frisvad J.C."/>
            <person name="Workman M."/>
            <person name="Nielsen J."/>
        </authorList>
    </citation>
    <scope>NUCLEOTIDE SEQUENCE [LARGE SCALE GENOMIC DNA]</scope>
    <source>
        <strain evidence="2">IBT 13039</strain>
    </source>
</reference>
<dbReference type="Gene3D" id="2.130.10.10">
    <property type="entry name" value="YVTN repeat-like/Quinoprotein amine dehydrogenase"/>
    <property type="match status" value="1"/>
</dbReference>
<gene>
    <name evidence="1" type="ORF">PENNAL_c0010G09988</name>
</gene>
<dbReference type="InterPro" id="IPR015943">
    <property type="entry name" value="WD40/YVTN_repeat-like_dom_sf"/>
</dbReference>
<sequence>MCLKLHGKYLGSGSSGREARVWDLETGECNYVLGGHAKIVRFVRMNEHAIVTAGVDDIHFSESEIRIWLTNSEEFAAGKLPQLSVLEPQA</sequence>
<dbReference type="STRING" id="60175.A0A1V6YUP1"/>
<name>A0A1V6YUP1_PENNA</name>
<accession>A0A1V6YUP1</accession>
<comment type="caution">
    <text evidence="1">The sequence shown here is derived from an EMBL/GenBank/DDBJ whole genome shotgun (WGS) entry which is preliminary data.</text>
</comment>
<dbReference type="EMBL" id="MOOB01000010">
    <property type="protein sequence ID" value="OQE91170.1"/>
    <property type="molecule type" value="Genomic_DNA"/>
</dbReference>
<dbReference type="OMA" id="MNEHAIV"/>
<keyword evidence="2" id="KW-1185">Reference proteome</keyword>
<organism evidence="1 2">
    <name type="scientific">Penicillium nalgiovense</name>
    <dbReference type="NCBI Taxonomy" id="60175"/>
    <lineage>
        <taxon>Eukaryota</taxon>
        <taxon>Fungi</taxon>
        <taxon>Dikarya</taxon>
        <taxon>Ascomycota</taxon>
        <taxon>Pezizomycotina</taxon>
        <taxon>Eurotiomycetes</taxon>
        <taxon>Eurotiomycetidae</taxon>
        <taxon>Eurotiales</taxon>
        <taxon>Aspergillaceae</taxon>
        <taxon>Penicillium</taxon>
    </lineage>
</organism>
<proteinExistence type="predicted"/>